<dbReference type="InterPro" id="IPR050266">
    <property type="entry name" value="AB_hydrolase_sf"/>
</dbReference>
<name>A0ABT0XVR6_9ACTN</name>
<dbReference type="Pfam" id="PF00561">
    <property type="entry name" value="Abhydrolase_1"/>
    <property type="match status" value="1"/>
</dbReference>
<dbReference type="PANTHER" id="PTHR43798:SF33">
    <property type="entry name" value="HYDROLASE, PUTATIVE (AFU_ORTHOLOGUE AFUA_2G14860)-RELATED"/>
    <property type="match status" value="1"/>
</dbReference>
<dbReference type="PANTHER" id="PTHR43798">
    <property type="entry name" value="MONOACYLGLYCEROL LIPASE"/>
    <property type="match status" value="1"/>
</dbReference>
<feature type="domain" description="AB hydrolase-1" evidence="1">
    <location>
        <begin position="23"/>
        <end position="136"/>
    </location>
</feature>
<sequence length="290" mass="30359">MDEFDVDVDGGRLRVCRWPGDGPVVLAAHGITANALSFAALAEALAGRVELVAPDLRGRARSSGLPGPYGMAAHAADLIAVADHLGLQRVALAGHSMGGFVVAATAAGHPGRVTGVLLIDGGVGLTVPPAADINEVLLAVIGPAMRRLDMTFADEQAYLDFFRAHPALRDGWSPAVAAYVRRDLAGTPPHLRSSCAIEAVRADATDTLIDRVTVEAVHRLPAPARLMWAERGLQNEKPGLYDESRLAAAGLDPARIAVEHVPGVNHYSILFDPRAAAVVADRLVELATGP</sequence>
<dbReference type="SUPFAM" id="SSF53474">
    <property type="entry name" value="alpha/beta-Hydrolases"/>
    <property type="match status" value="1"/>
</dbReference>
<accession>A0ABT0XVR6</accession>
<evidence type="ECO:0000313" key="2">
    <source>
        <dbReference type="EMBL" id="MCM4077891.1"/>
    </source>
</evidence>
<evidence type="ECO:0000259" key="1">
    <source>
        <dbReference type="Pfam" id="PF00561"/>
    </source>
</evidence>
<dbReference type="InterPro" id="IPR029058">
    <property type="entry name" value="AB_hydrolase_fold"/>
</dbReference>
<reference evidence="2 3" key="1">
    <citation type="submission" date="2022-06" db="EMBL/GenBank/DDBJ databases">
        <title>Actinoplanes abujensis sp. nov., isolated from Nigerian arid soil.</title>
        <authorList>
            <person name="Ding P."/>
        </authorList>
    </citation>
    <scope>NUCLEOTIDE SEQUENCE [LARGE SCALE GENOMIC DNA]</scope>
    <source>
        <strain evidence="3">TRM88002</strain>
    </source>
</reference>
<gene>
    <name evidence="2" type="ORF">LXN57_09960</name>
</gene>
<dbReference type="RefSeq" id="WP_251797744.1">
    <property type="nucleotide sequence ID" value="NZ_JAMQOL010000012.1"/>
</dbReference>
<keyword evidence="2" id="KW-0378">Hydrolase</keyword>
<dbReference type="Proteomes" id="UP001523216">
    <property type="component" value="Unassembled WGS sequence"/>
</dbReference>
<protein>
    <submittedName>
        <fullName evidence="2">Alpha/beta hydrolase</fullName>
    </submittedName>
</protein>
<organism evidence="2 3">
    <name type="scientific">Paractinoplanes hotanensis</name>
    <dbReference type="NCBI Taxonomy" id="2906497"/>
    <lineage>
        <taxon>Bacteria</taxon>
        <taxon>Bacillati</taxon>
        <taxon>Actinomycetota</taxon>
        <taxon>Actinomycetes</taxon>
        <taxon>Micromonosporales</taxon>
        <taxon>Micromonosporaceae</taxon>
        <taxon>Paractinoplanes</taxon>
    </lineage>
</organism>
<dbReference type="GO" id="GO:0016787">
    <property type="term" value="F:hydrolase activity"/>
    <property type="evidence" value="ECO:0007669"/>
    <property type="project" value="UniProtKB-KW"/>
</dbReference>
<dbReference type="Gene3D" id="3.40.50.1820">
    <property type="entry name" value="alpha/beta hydrolase"/>
    <property type="match status" value="1"/>
</dbReference>
<proteinExistence type="predicted"/>
<dbReference type="InterPro" id="IPR000073">
    <property type="entry name" value="AB_hydrolase_1"/>
</dbReference>
<comment type="caution">
    <text evidence="2">The sequence shown here is derived from an EMBL/GenBank/DDBJ whole genome shotgun (WGS) entry which is preliminary data.</text>
</comment>
<evidence type="ECO:0000313" key="3">
    <source>
        <dbReference type="Proteomes" id="UP001523216"/>
    </source>
</evidence>
<keyword evidence="3" id="KW-1185">Reference proteome</keyword>
<dbReference type="EMBL" id="JAMQOL010000012">
    <property type="protein sequence ID" value="MCM4077891.1"/>
    <property type="molecule type" value="Genomic_DNA"/>
</dbReference>